<reference evidence="10 11" key="1">
    <citation type="submission" date="2019-03" db="EMBL/GenBank/DDBJ databases">
        <title>Genomic Encyclopedia of Type Strains, Phase III (KMG-III): the genomes of soil and plant-associated and newly described type strains.</title>
        <authorList>
            <person name="Whitman W."/>
        </authorList>
    </citation>
    <scope>NUCLEOTIDE SEQUENCE [LARGE SCALE GENOMIC DNA]</scope>
    <source>
        <strain evidence="10 11">CECT 7378</strain>
    </source>
</reference>
<dbReference type="Proteomes" id="UP000294656">
    <property type="component" value="Unassembled WGS sequence"/>
</dbReference>
<dbReference type="PANTHER" id="PTHR30046">
    <property type="entry name" value="FLAGELLAR M-RING PROTEIN"/>
    <property type="match status" value="1"/>
</dbReference>
<dbReference type="InterPro" id="IPR043427">
    <property type="entry name" value="YscJ/FliF"/>
</dbReference>
<organism evidence="10 11">
    <name type="scientific">Marinomonas balearica</name>
    <dbReference type="NCBI Taxonomy" id="491947"/>
    <lineage>
        <taxon>Bacteria</taxon>
        <taxon>Pseudomonadati</taxon>
        <taxon>Pseudomonadota</taxon>
        <taxon>Gammaproteobacteria</taxon>
        <taxon>Oceanospirillales</taxon>
        <taxon>Oceanospirillaceae</taxon>
        <taxon>Marinomonas</taxon>
    </lineage>
</organism>
<evidence type="ECO:0000313" key="11">
    <source>
        <dbReference type="Proteomes" id="UP000294656"/>
    </source>
</evidence>
<dbReference type="GO" id="GO:0009279">
    <property type="term" value="C:cell outer membrane"/>
    <property type="evidence" value="ECO:0007669"/>
    <property type="project" value="UniProtKB-SubCell"/>
</dbReference>
<feature type="signal peptide" evidence="8">
    <location>
        <begin position="1"/>
        <end position="22"/>
    </location>
</feature>
<dbReference type="Gene3D" id="3.30.300.30">
    <property type="match status" value="1"/>
</dbReference>
<evidence type="ECO:0000256" key="5">
    <source>
        <dbReference type="ARBA" id="ARBA00023139"/>
    </source>
</evidence>
<evidence type="ECO:0000256" key="6">
    <source>
        <dbReference type="ARBA" id="ARBA00023237"/>
    </source>
</evidence>
<comment type="similarity">
    <text evidence="2 8">Belongs to the YscJ lipoprotein family.</text>
</comment>
<accession>A0A4R6M6W2</accession>
<dbReference type="InterPro" id="IPR006182">
    <property type="entry name" value="FliF_N_dom"/>
</dbReference>
<evidence type="ECO:0000256" key="8">
    <source>
        <dbReference type="RuleBase" id="RU364102"/>
    </source>
</evidence>
<evidence type="ECO:0000259" key="9">
    <source>
        <dbReference type="Pfam" id="PF01514"/>
    </source>
</evidence>
<evidence type="ECO:0000256" key="4">
    <source>
        <dbReference type="ARBA" id="ARBA00023136"/>
    </source>
</evidence>
<dbReference type="RefSeq" id="WP_133504626.1">
    <property type="nucleotide sequence ID" value="NZ_SNXC01000014.1"/>
</dbReference>
<dbReference type="PANTHER" id="PTHR30046:SF2">
    <property type="entry name" value="YOP PROTEINS TRANSLOCATION LIPOPROTEIN J"/>
    <property type="match status" value="1"/>
</dbReference>
<dbReference type="PRINTS" id="PR01338">
    <property type="entry name" value="TYPE3OMKPROT"/>
</dbReference>
<sequence length="265" mass="29592">MVLSIKRLLCLFLLLLMTGCQQDIELHKKLAEEDANDVIAELASKHIEAEKKATKEGVTVLVEASDMARAVRILEAAGLPRKARANLGEVFKKDGVISSPLEERARYIYALSQELESTISQIDGVLIARVHVVLPERVAPGEAVQPASSAVFIKHRPDLDPDVIRPRIERLVRTSIPGLTAKPDKLSVVFVETKAYQEQQQLVKVGPFLMDKSDLWIWRSAIISVSVMFVLLLFALAFAIKPELKYLILQRHARNNARETEDVSP</sequence>
<dbReference type="Gene3D" id="3.30.70.1530">
    <property type="entry name" value="Hypothetical protein rpa1041"/>
    <property type="match status" value="1"/>
</dbReference>
<dbReference type="PROSITE" id="PS51257">
    <property type="entry name" value="PROKAR_LIPOPROTEIN"/>
    <property type="match status" value="1"/>
</dbReference>
<keyword evidence="8" id="KW-0812">Transmembrane</keyword>
<protein>
    <recommendedName>
        <fullName evidence="8">Lipoprotein</fullName>
    </recommendedName>
</protein>
<comment type="caution">
    <text evidence="10">The sequence shown here is derived from an EMBL/GenBank/DDBJ whole genome shotgun (WGS) entry which is preliminary data.</text>
</comment>
<dbReference type="OrthoDB" id="115186at2"/>
<keyword evidence="6 8" id="KW-0998">Cell outer membrane</keyword>
<evidence type="ECO:0000256" key="2">
    <source>
        <dbReference type="ARBA" id="ARBA00009509"/>
    </source>
</evidence>
<feature type="domain" description="Flagellar M-ring N-terminal" evidence="9">
    <location>
        <begin position="25"/>
        <end position="182"/>
    </location>
</feature>
<keyword evidence="7 8" id="KW-0449">Lipoprotein</keyword>
<keyword evidence="5 8" id="KW-0564">Palmitate</keyword>
<evidence type="ECO:0000313" key="10">
    <source>
        <dbReference type="EMBL" id="TDO96330.1"/>
    </source>
</evidence>
<feature type="transmembrane region" description="Helical" evidence="8">
    <location>
        <begin position="216"/>
        <end position="240"/>
    </location>
</feature>
<evidence type="ECO:0000256" key="7">
    <source>
        <dbReference type="ARBA" id="ARBA00023288"/>
    </source>
</evidence>
<keyword evidence="3 8" id="KW-0732">Signal</keyword>
<dbReference type="InterPro" id="IPR003282">
    <property type="entry name" value="T3SS_SctJ"/>
</dbReference>
<name>A0A4R6M6W2_9GAMM</name>
<evidence type="ECO:0000256" key="1">
    <source>
        <dbReference type="ARBA" id="ARBA00004459"/>
    </source>
</evidence>
<proteinExistence type="inferred from homology"/>
<dbReference type="InterPro" id="IPR045851">
    <property type="entry name" value="AMP-bd_C_sf"/>
</dbReference>
<dbReference type="AlphaFoldDB" id="A0A4R6M6W2"/>
<gene>
    <name evidence="10" type="ORF">DFP79_2903</name>
</gene>
<evidence type="ECO:0000256" key="3">
    <source>
        <dbReference type="ARBA" id="ARBA00022729"/>
    </source>
</evidence>
<feature type="chain" id="PRO_5021007989" description="Lipoprotein" evidence="8">
    <location>
        <begin position="23"/>
        <end position="265"/>
    </location>
</feature>
<keyword evidence="8" id="KW-1133">Transmembrane helix</keyword>
<dbReference type="GO" id="GO:0009306">
    <property type="term" value="P:protein secretion"/>
    <property type="evidence" value="ECO:0007669"/>
    <property type="project" value="InterPro"/>
</dbReference>
<dbReference type="EMBL" id="SNXC01000014">
    <property type="protein sequence ID" value="TDO96330.1"/>
    <property type="molecule type" value="Genomic_DNA"/>
</dbReference>
<comment type="subcellular location">
    <subcellularLocation>
        <location evidence="1">Cell outer membrane</location>
        <topology evidence="1">Lipid-anchor</topology>
    </subcellularLocation>
</comment>
<dbReference type="NCBIfam" id="TIGR02544">
    <property type="entry name" value="III_secr_YscJ"/>
    <property type="match status" value="1"/>
</dbReference>
<keyword evidence="4 8" id="KW-0472">Membrane</keyword>
<dbReference type="Pfam" id="PF01514">
    <property type="entry name" value="YscJ_FliF"/>
    <property type="match status" value="1"/>
</dbReference>
<keyword evidence="11" id="KW-1185">Reference proteome</keyword>